<sequence length="160" mass="17929">IIGRHSTALSNCSVIHRLLLFIVDLILSFKAQHTRAKDENKTLLVICQMGSAVLKSSFIRSFSFLCSFLPNSQTQVQPFKKSVSNSATQDSIMNAHNKTQFTYAKIKCALKDSSYDSLISKTLMLTILASNASSSSTILFKCPHTKNDSIFTQWFNHLKF</sequence>
<evidence type="ECO:0000313" key="2">
    <source>
        <dbReference type="EMBL" id="KAG5610347.1"/>
    </source>
</evidence>
<feature type="non-terminal residue" evidence="2">
    <location>
        <position position="1"/>
    </location>
</feature>
<proteinExistence type="predicted"/>
<keyword evidence="3" id="KW-1185">Reference proteome</keyword>
<keyword evidence="1" id="KW-0732">Signal</keyword>
<organism evidence="2 3">
    <name type="scientific">Solanum commersonii</name>
    <name type="common">Commerson's wild potato</name>
    <name type="synonym">Commerson's nightshade</name>
    <dbReference type="NCBI Taxonomy" id="4109"/>
    <lineage>
        <taxon>Eukaryota</taxon>
        <taxon>Viridiplantae</taxon>
        <taxon>Streptophyta</taxon>
        <taxon>Embryophyta</taxon>
        <taxon>Tracheophyta</taxon>
        <taxon>Spermatophyta</taxon>
        <taxon>Magnoliopsida</taxon>
        <taxon>eudicotyledons</taxon>
        <taxon>Gunneridae</taxon>
        <taxon>Pentapetalae</taxon>
        <taxon>asterids</taxon>
        <taxon>lamiids</taxon>
        <taxon>Solanales</taxon>
        <taxon>Solanaceae</taxon>
        <taxon>Solanoideae</taxon>
        <taxon>Solaneae</taxon>
        <taxon>Solanum</taxon>
    </lineage>
</organism>
<dbReference type="EMBL" id="JACXVP010000004">
    <property type="protein sequence ID" value="KAG5610347.1"/>
    <property type="molecule type" value="Genomic_DNA"/>
</dbReference>
<name>A0A9J5ZBJ1_SOLCO</name>
<accession>A0A9J5ZBJ1</accession>
<protein>
    <submittedName>
        <fullName evidence="2">Uncharacterized protein</fullName>
    </submittedName>
</protein>
<feature type="signal peptide" evidence="1">
    <location>
        <begin position="1"/>
        <end position="36"/>
    </location>
</feature>
<comment type="caution">
    <text evidence="2">The sequence shown here is derived from an EMBL/GenBank/DDBJ whole genome shotgun (WGS) entry which is preliminary data.</text>
</comment>
<evidence type="ECO:0000256" key="1">
    <source>
        <dbReference type="SAM" id="SignalP"/>
    </source>
</evidence>
<evidence type="ECO:0000313" key="3">
    <source>
        <dbReference type="Proteomes" id="UP000824120"/>
    </source>
</evidence>
<gene>
    <name evidence="2" type="ORF">H5410_021628</name>
</gene>
<feature type="chain" id="PRO_5039954258" evidence="1">
    <location>
        <begin position="37"/>
        <end position="160"/>
    </location>
</feature>
<reference evidence="2 3" key="1">
    <citation type="submission" date="2020-09" db="EMBL/GenBank/DDBJ databases">
        <title>De no assembly of potato wild relative species, Solanum commersonii.</title>
        <authorList>
            <person name="Cho K."/>
        </authorList>
    </citation>
    <scope>NUCLEOTIDE SEQUENCE [LARGE SCALE GENOMIC DNA]</scope>
    <source>
        <strain evidence="2">LZ3.2</strain>
        <tissue evidence="2">Leaf</tissue>
    </source>
</reference>
<dbReference type="Proteomes" id="UP000824120">
    <property type="component" value="Chromosome 4"/>
</dbReference>
<dbReference type="AlphaFoldDB" id="A0A9J5ZBJ1"/>